<organism evidence="2 3">
    <name type="scientific">Mycoplasmopsis alligatoris A21JP2</name>
    <dbReference type="NCBI Taxonomy" id="747682"/>
    <lineage>
        <taxon>Bacteria</taxon>
        <taxon>Bacillati</taxon>
        <taxon>Mycoplasmatota</taxon>
        <taxon>Mycoplasmoidales</taxon>
        <taxon>Metamycoplasmataceae</taxon>
        <taxon>Mycoplasmopsis</taxon>
    </lineage>
</organism>
<dbReference type="STRING" id="747682.MALL_0573"/>
<keyword evidence="1" id="KW-1133">Transmembrane helix</keyword>
<keyword evidence="1" id="KW-0812">Transmembrane</keyword>
<accession>D4XVK6</accession>
<sequence>MKKSTMFKFVFLLVLLLIIITVFIYLIFKISIPIYKKTFVYQDNGKFYLNNIFKSEEKNIPIILSSKNTFYQYTFDIVKIVNNKTQIILNQEPKIFFDFQKGVESSVFVYYTNLFDIFTK</sequence>
<dbReference type="Proteomes" id="UP000004757">
    <property type="component" value="Unassembled WGS sequence"/>
</dbReference>
<keyword evidence="1" id="KW-0472">Membrane</keyword>
<gene>
    <name evidence="2" type="ORF">MALL_0573</name>
</gene>
<keyword evidence="3" id="KW-1185">Reference proteome</keyword>
<evidence type="ECO:0000313" key="2">
    <source>
        <dbReference type="EMBL" id="EFF41700.1"/>
    </source>
</evidence>
<dbReference type="EMBL" id="ADNC01000007">
    <property type="protein sequence ID" value="EFF41700.1"/>
    <property type="molecule type" value="Genomic_DNA"/>
</dbReference>
<name>D4XVK6_9BACT</name>
<proteinExistence type="predicted"/>
<reference evidence="2 3" key="1">
    <citation type="submission" date="2010-03" db="EMBL/GenBank/DDBJ databases">
        <authorList>
            <person name="Glass J.I."/>
            <person name="Benders G.A."/>
            <person name="Durkin A.S."/>
            <person name="Farmerie W.G."/>
            <person name="Hlavinka K."/>
            <person name="Hostetler J."/>
            <person name="Jackson J."/>
            <person name="May M.A."/>
            <person name="Miller R.H."/>
            <person name="Paralanov V."/>
            <person name="Radune D."/>
            <person name="Szczypinski B."/>
            <person name="Brown D.R."/>
        </authorList>
    </citation>
    <scope>NUCLEOTIDE SEQUENCE [LARGE SCALE GENOMIC DNA]</scope>
    <source>
        <strain evidence="2 3">A21JP2</strain>
    </source>
</reference>
<dbReference type="AlphaFoldDB" id="D4XVK6"/>
<feature type="transmembrane region" description="Helical" evidence="1">
    <location>
        <begin position="6"/>
        <end position="28"/>
    </location>
</feature>
<evidence type="ECO:0000313" key="3">
    <source>
        <dbReference type="Proteomes" id="UP000004757"/>
    </source>
</evidence>
<dbReference type="RefSeq" id="WP_005683412.1">
    <property type="nucleotide sequence ID" value="NZ_ADNC01000007.1"/>
</dbReference>
<comment type="caution">
    <text evidence="2">The sequence shown here is derived from an EMBL/GenBank/DDBJ whole genome shotgun (WGS) entry which is preliminary data.</text>
</comment>
<protein>
    <submittedName>
        <fullName evidence="2">Uncharacterized protein</fullName>
    </submittedName>
</protein>
<evidence type="ECO:0000256" key="1">
    <source>
        <dbReference type="SAM" id="Phobius"/>
    </source>
</evidence>